<sequence length="271" mass="29086">MANLLSNRIAETDLIAGDHIYSWRKGYTYAHHGIFVGDGQVIHFTNGDEEAAFGSSWSSPFSGISGSAMAAQPVAEYEECPACREAFSSGIKEGNSVIKTCLSCFLKGGNLYRCQYGVNPAFFLANVRGGTCTMAATDSPEEVVQRARYLLEHGFGDYNLMNRNCEDFAIYCKTGLQASSGVGISGQASYAATTAKALDQGTSSILTSGFSIPVALTLGVCKGFALYLMDRYASDPGARKDVNRVDPEELVSQLRRRKGRPSTAAEPQTTS</sequence>
<name>A0A388KU14_CHABU</name>
<feature type="compositionally biased region" description="Basic and acidic residues" evidence="1">
    <location>
        <begin position="237"/>
        <end position="247"/>
    </location>
</feature>
<proteinExistence type="predicted"/>
<keyword evidence="4" id="KW-1185">Reference proteome</keyword>
<dbReference type="Proteomes" id="UP000265515">
    <property type="component" value="Unassembled WGS sequence"/>
</dbReference>
<dbReference type="EMBL" id="BFEA01000185">
    <property type="protein sequence ID" value="GBG73555.1"/>
    <property type="molecule type" value="Genomic_DNA"/>
</dbReference>
<evidence type="ECO:0000313" key="3">
    <source>
        <dbReference type="EMBL" id="GBG73555.1"/>
    </source>
</evidence>
<dbReference type="Pfam" id="PF04970">
    <property type="entry name" value="LRAT"/>
    <property type="match status" value="1"/>
</dbReference>
<feature type="domain" description="LRAT" evidence="2">
    <location>
        <begin position="21"/>
        <end position="181"/>
    </location>
</feature>
<evidence type="ECO:0000259" key="2">
    <source>
        <dbReference type="PROSITE" id="PS51934"/>
    </source>
</evidence>
<reference evidence="3 4" key="1">
    <citation type="journal article" date="2018" name="Cell">
        <title>The Chara Genome: Secondary Complexity and Implications for Plant Terrestrialization.</title>
        <authorList>
            <person name="Nishiyama T."/>
            <person name="Sakayama H."/>
            <person name="Vries J.D."/>
            <person name="Buschmann H."/>
            <person name="Saint-Marcoux D."/>
            <person name="Ullrich K.K."/>
            <person name="Haas F.B."/>
            <person name="Vanderstraeten L."/>
            <person name="Becker D."/>
            <person name="Lang D."/>
            <person name="Vosolsobe S."/>
            <person name="Rombauts S."/>
            <person name="Wilhelmsson P.K.I."/>
            <person name="Janitza P."/>
            <person name="Kern R."/>
            <person name="Heyl A."/>
            <person name="Rumpler F."/>
            <person name="Villalobos L.I.A.C."/>
            <person name="Clay J.M."/>
            <person name="Skokan R."/>
            <person name="Toyoda A."/>
            <person name="Suzuki Y."/>
            <person name="Kagoshima H."/>
            <person name="Schijlen E."/>
            <person name="Tajeshwar N."/>
            <person name="Catarino B."/>
            <person name="Hetherington A.J."/>
            <person name="Saltykova A."/>
            <person name="Bonnot C."/>
            <person name="Breuninger H."/>
            <person name="Symeonidi A."/>
            <person name="Radhakrishnan G.V."/>
            <person name="Van Nieuwerburgh F."/>
            <person name="Deforce D."/>
            <person name="Chang C."/>
            <person name="Karol K.G."/>
            <person name="Hedrich R."/>
            <person name="Ulvskov P."/>
            <person name="Glockner G."/>
            <person name="Delwiche C.F."/>
            <person name="Petrasek J."/>
            <person name="Van de Peer Y."/>
            <person name="Friml J."/>
            <person name="Beilby M."/>
            <person name="Dolan L."/>
            <person name="Kohara Y."/>
            <person name="Sugano S."/>
            <person name="Fujiyama A."/>
            <person name="Delaux P.-M."/>
            <person name="Quint M."/>
            <person name="TheiBen G."/>
            <person name="Hagemann M."/>
            <person name="Harholt J."/>
            <person name="Dunand C."/>
            <person name="Zachgo S."/>
            <person name="Langdale J."/>
            <person name="Maumus F."/>
            <person name="Straeten D.V.D."/>
            <person name="Gould S.B."/>
            <person name="Rensing S.A."/>
        </authorList>
    </citation>
    <scope>NUCLEOTIDE SEQUENCE [LARGE SCALE GENOMIC DNA]</scope>
    <source>
        <strain evidence="3 4">S276</strain>
    </source>
</reference>
<dbReference type="PROSITE" id="PS51934">
    <property type="entry name" value="LRAT"/>
    <property type="match status" value="1"/>
</dbReference>
<evidence type="ECO:0000256" key="1">
    <source>
        <dbReference type="SAM" id="MobiDB-lite"/>
    </source>
</evidence>
<dbReference type="STRING" id="69332.A0A388KU14"/>
<dbReference type="AlphaFoldDB" id="A0A388KU14"/>
<dbReference type="Gene3D" id="3.90.1720.10">
    <property type="entry name" value="endopeptidase domain like (from Nostoc punctiforme)"/>
    <property type="match status" value="1"/>
</dbReference>
<dbReference type="PANTHER" id="PTHR46137">
    <property type="entry name" value="OS05G0310600 PROTEIN"/>
    <property type="match status" value="1"/>
</dbReference>
<dbReference type="Gramene" id="GBG73555">
    <property type="protein sequence ID" value="GBG73555"/>
    <property type="gene ID" value="CBR_g16898"/>
</dbReference>
<gene>
    <name evidence="3" type="ORF">CBR_g16898</name>
</gene>
<dbReference type="PANTHER" id="PTHR46137:SF3">
    <property type="entry name" value="OS05G0310600 PROTEIN"/>
    <property type="match status" value="1"/>
</dbReference>
<dbReference type="OMA" id="CIDCFLA"/>
<feature type="region of interest" description="Disordered" evidence="1">
    <location>
        <begin position="237"/>
        <end position="271"/>
    </location>
</feature>
<organism evidence="3 4">
    <name type="scientific">Chara braunii</name>
    <name type="common">Braun's stonewort</name>
    <dbReference type="NCBI Taxonomy" id="69332"/>
    <lineage>
        <taxon>Eukaryota</taxon>
        <taxon>Viridiplantae</taxon>
        <taxon>Streptophyta</taxon>
        <taxon>Charophyceae</taxon>
        <taxon>Charales</taxon>
        <taxon>Characeae</taxon>
        <taxon>Chara</taxon>
    </lineage>
</organism>
<comment type="caution">
    <text evidence="3">The sequence shown here is derived from an EMBL/GenBank/DDBJ whole genome shotgun (WGS) entry which is preliminary data.</text>
</comment>
<dbReference type="OrthoDB" id="421951at2759"/>
<protein>
    <recommendedName>
        <fullName evidence="2">LRAT domain-containing protein</fullName>
    </recommendedName>
</protein>
<evidence type="ECO:0000313" key="4">
    <source>
        <dbReference type="Proteomes" id="UP000265515"/>
    </source>
</evidence>
<accession>A0A388KU14</accession>
<dbReference type="InterPro" id="IPR007053">
    <property type="entry name" value="LRAT_dom"/>
</dbReference>